<protein>
    <recommendedName>
        <fullName evidence="3">Phospholipase/carboxylesterase/thioesterase domain-containing protein</fullName>
    </recommendedName>
</protein>
<gene>
    <name evidence="4" type="ORF">AQJ30_17965</name>
</gene>
<reference evidence="4 5" key="1">
    <citation type="submission" date="2015-10" db="EMBL/GenBank/DDBJ databases">
        <title>Draft genome sequence of Streptomyces longwoodensis DSM 41677, type strain for the species Streptomyces longwoodensis.</title>
        <authorList>
            <person name="Ruckert C."/>
            <person name="Winkler A."/>
            <person name="Kalinowski J."/>
            <person name="Kampfer P."/>
            <person name="Glaeser S."/>
        </authorList>
    </citation>
    <scope>NUCLEOTIDE SEQUENCE [LARGE SCALE GENOMIC DNA]</scope>
    <source>
        <strain evidence="4 5">DSM 41677</strain>
    </source>
</reference>
<accession>A0A101QVX0</accession>
<dbReference type="EMBL" id="LMWS01000020">
    <property type="protein sequence ID" value="KUN37105.1"/>
    <property type="molecule type" value="Genomic_DNA"/>
</dbReference>
<dbReference type="InterPro" id="IPR003140">
    <property type="entry name" value="PLipase/COase/thioEstase"/>
</dbReference>
<dbReference type="InterPro" id="IPR029058">
    <property type="entry name" value="AB_hydrolase_fold"/>
</dbReference>
<dbReference type="STRING" id="68231.AQJ30_17965"/>
<evidence type="ECO:0000313" key="4">
    <source>
        <dbReference type="EMBL" id="KUN37105.1"/>
    </source>
</evidence>
<proteinExistence type="inferred from homology"/>
<dbReference type="Proteomes" id="UP000053271">
    <property type="component" value="Unassembled WGS sequence"/>
</dbReference>
<feature type="domain" description="Phospholipase/carboxylesterase/thioesterase" evidence="3">
    <location>
        <begin position="22"/>
        <end position="220"/>
    </location>
</feature>
<dbReference type="PANTHER" id="PTHR10655">
    <property type="entry name" value="LYSOPHOSPHOLIPASE-RELATED"/>
    <property type="match status" value="1"/>
</dbReference>
<dbReference type="PANTHER" id="PTHR10655:SF17">
    <property type="entry name" value="LYSOPHOSPHOLIPASE-LIKE PROTEIN 1"/>
    <property type="match status" value="1"/>
</dbReference>
<dbReference type="GO" id="GO:0016787">
    <property type="term" value="F:hydrolase activity"/>
    <property type="evidence" value="ECO:0007669"/>
    <property type="project" value="UniProtKB-KW"/>
</dbReference>
<evidence type="ECO:0000256" key="2">
    <source>
        <dbReference type="ARBA" id="ARBA00022801"/>
    </source>
</evidence>
<dbReference type="Pfam" id="PF02230">
    <property type="entry name" value="Abhydrolase_2"/>
    <property type="match status" value="1"/>
</dbReference>
<dbReference type="GeneID" id="91426488"/>
<organism evidence="4 5">
    <name type="scientific">Streptomyces longwoodensis</name>
    <dbReference type="NCBI Taxonomy" id="68231"/>
    <lineage>
        <taxon>Bacteria</taxon>
        <taxon>Bacillati</taxon>
        <taxon>Actinomycetota</taxon>
        <taxon>Actinomycetes</taxon>
        <taxon>Kitasatosporales</taxon>
        <taxon>Streptomycetaceae</taxon>
        <taxon>Streptomyces</taxon>
    </lineage>
</organism>
<comment type="similarity">
    <text evidence="1">Belongs to the AB hydrolase superfamily. AB hydrolase 2 family.</text>
</comment>
<comment type="caution">
    <text evidence="4">The sequence shown here is derived from an EMBL/GenBank/DDBJ whole genome shotgun (WGS) entry which is preliminary data.</text>
</comment>
<evidence type="ECO:0000313" key="5">
    <source>
        <dbReference type="Proteomes" id="UP000053271"/>
    </source>
</evidence>
<evidence type="ECO:0000256" key="1">
    <source>
        <dbReference type="ARBA" id="ARBA00006499"/>
    </source>
</evidence>
<evidence type="ECO:0000259" key="3">
    <source>
        <dbReference type="Pfam" id="PF02230"/>
    </source>
</evidence>
<keyword evidence="2" id="KW-0378">Hydrolase</keyword>
<sequence length="253" mass="26357">MSAAGRGGPQGDGGGPVRRLEREVIEPAGPHRATVVWLHGVGQGPADLAAVADRLGLAAAGVRGVFPRAPVEAPSLLTGLPVPCWFPQNLFTPDRIDTPGLLAVLRPLTVLLRQETERVGAARTVVAGFSQGATVAVTLSLRHTEPLAGAALYAPFLPPDLTALLPGGRPAPANARLPVWIGHGARDWIVPEGNGAGLRDLLTSWGHPVTWQRYPGGHEAFAGVRASLPRFLTEVLATPVPRAPDPEPSARAG</sequence>
<dbReference type="RefSeq" id="WP_067234914.1">
    <property type="nucleotide sequence ID" value="NZ_KQ948554.1"/>
</dbReference>
<name>A0A101QVX0_9ACTN</name>
<keyword evidence="5" id="KW-1185">Reference proteome</keyword>
<dbReference type="InterPro" id="IPR050565">
    <property type="entry name" value="LYPA1-2/EST-like"/>
</dbReference>
<dbReference type="SUPFAM" id="SSF53474">
    <property type="entry name" value="alpha/beta-Hydrolases"/>
    <property type="match status" value="1"/>
</dbReference>
<dbReference type="AlphaFoldDB" id="A0A101QVX0"/>
<dbReference type="Gene3D" id="3.40.50.1820">
    <property type="entry name" value="alpha/beta hydrolase"/>
    <property type="match status" value="1"/>
</dbReference>